<name>A0AAE0E509_9ROSI</name>
<dbReference type="Proteomes" id="UP001281410">
    <property type="component" value="Unassembled WGS sequence"/>
</dbReference>
<organism evidence="1 2">
    <name type="scientific">Dipteronia sinensis</name>
    <dbReference type="NCBI Taxonomy" id="43782"/>
    <lineage>
        <taxon>Eukaryota</taxon>
        <taxon>Viridiplantae</taxon>
        <taxon>Streptophyta</taxon>
        <taxon>Embryophyta</taxon>
        <taxon>Tracheophyta</taxon>
        <taxon>Spermatophyta</taxon>
        <taxon>Magnoliopsida</taxon>
        <taxon>eudicotyledons</taxon>
        <taxon>Gunneridae</taxon>
        <taxon>Pentapetalae</taxon>
        <taxon>rosids</taxon>
        <taxon>malvids</taxon>
        <taxon>Sapindales</taxon>
        <taxon>Sapindaceae</taxon>
        <taxon>Hippocastanoideae</taxon>
        <taxon>Acereae</taxon>
        <taxon>Dipteronia</taxon>
    </lineage>
</organism>
<reference evidence="1" key="1">
    <citation type="journal article" date="2023" name="Plant J.">
        <title>Genome sequences and population genomics provide insights into the demographic history, inbreeding, and mutation load of two 'living fossil' tree species of Dipteronia.</title>
        <authorList>
            <person name="Feng Y."/>
            <person name="Comes H.P."/>
            <person name="Chen J."/>
            <person name="Zhu S."/>
            <person name="Lu R."/>
            <person name="Zhang X."/>
            <person name="Li P."/>
            <person name="Qiu J."/>
            <person name="Olsen K.M."/>
            <person name="Qiu Y."/>
        </authorList>
    </citation>
    <scope>NUCLEOTIDE SEQUENCE</scope>
    <source>
        <strain evidence="1">NBL</strain>
    </source>
</reference>
<evidence type="ECO:0000313" key="2">
    <source>
        <dbReference type="Proteomes" id="UP001281410"/>
    </source>
</evidence>
<sequence>MQGSYPSHHLSGLSARRVEKLQRSFLWGYGIQKRKMHAEKWMEVCKSKDRGGLGIGRMVDKNKAMLAKWIWRFDREENSLWRRIICSKYRVNKTSLFWKWHDSKPASFFVKLVESLFKAGSWSAKAIEGGFVTVIGRWDRANFYTDIKMEGRPLNEPLPRCFALSTKNDGLVQEFGGWPDSNRW</sequence>
<keyword evidence="2" id="KW-1185">Reference proteome</keyword>
<accession>A0AAE0E509</accession>
<gene>
    <name evidence="1" type="ORF">Dsin_015703</name>
</gene>
<dbReference type="PANTHER" id="PTHR33116">
    <property type="entry name" value="REVERSE TRANSCRIPTASE ZINC-BINDING DOMAIN-CONTAINING PROTEIN-RELATED-RELATED"/>
    <property type="match status" value="1"/>
</dbReference>
<dbReference type="EMBL" id="JANJYJ010000005">
    <property type="protein sequence ID" value="KAK3210997.1"/>
    <property type="molecule type" value="Genomic_DNA"/>
</dbReference>
<proteinExistence type="predicted"/>
<evidence type="ECO:0000313" key="1">
    <source>
        <dbReference type="EMBL" id="KAK3210997.1"/>
    </source>
</evidence>
<dbReference type="AlphaFoldDB" id="A0AAE0E509"/>
<dbReference type="PANTHER" id="PTHR33116:SF78">
    <property type="entry name" value="OS12G0587133 PROTEIN"/>
    <property type="match status" value="1"/>
</dbReference>
<comment type="caution">
    <text evidence="1">The sequence shown here is derived from an EMBL/GenBank/DDBJ whole genome shotgun (WGS) entry which is preliminary data.</text>
</comment>
<protein>
    <submittedName>
        <fullName evidence="1">Uncharacterized protein</fullName>
    </submittedName>
</protein>